<evidence type="ECO:0000313" key="2">
    <source>
        <dbReference type="EMBL" id="RBQ28737.1"/>
    </source>
</evidence>
<dbReference type="EMBL" id="PDKB01000012">
    <property type="protein sequence ID" value="RBQ28737.1"/>
    <property type="molecule type" value="Genomic_DNA"/>
</dbReference>
<organism evidence="2 3">
    <name type="scientific">Aliarcobacter vitoriensis</name>
    <dbReference type="NCBI Taxonomy" id="2011099"/>
    <lineage>
        <taxon>Bacteria</taxon>
        <taxon>Pseudomonadati</taxon>
        <taxon>Campylobacterota</taxon>
        <taxon>Epsilonproteobacteria</taxon>
        <taxon>Campylobacterales</taxon>
        <taxon>Arcobacteraceae</taxon>
        <taxon>Aliarcobacter</taxon>
    </lineage>
</organism>
<keyword evidence="3" id="KW-1185">Reference proteome</keyword>
<name>A0A366MRQ5_9BACT</name>
<dbReference type="AlphaFoldDB" id="A0A366MRQ5"/>
<evidence type="ECO:0000313" key="3">
    <source>
        <dbReference type="Proteomes" id="UP000252669"/>
    </source>
</evidence>
<accession>A0A366MRQ5</accession>
<dbReference type="InterPro" id="IPR025263">
    <property type="entry name" value="YhdP_central"/>
</dbReference>
<sequence>MFSILFSGIKINSFHIFNFKVSQFYIKLDKKLIVNVEDIEYKSKKSEVSSSFEDIKNNIELLPTFLKYFEKIDIKNLNINGNSFKILFDDEEFKIDNKFITLNSKIDISSKTVNFDISSLYLKDYEVLFKGKAIVNYFDEELKYFGDVFYKNIATKTNIDITRKKLSFFTRSEYFENLHFLKPFLDLDEVANEWIYDNVVGDFKVDWLYGEFDLEKQELISKTLKGDAHIKNAKIKFEPTLEEIMTNNVKVNYKNDTLSFDLIEAKYKNKNLENSFVKIENLTNEDNGKVLVNIEAKTALDKDILDILKAYDISLPILQKNGQTNAKLLLDIPYVEHLPMTTKGNFEVLRSDIFIDDFHFKTNSANVILDNNQLYINDASFLYENMIDVNGNINLDLDSLKANGNIKINKLLIKSNKDEEILNIKDKSTQIFMDFNKNVLIYLDDLKTTVNYDDLLTIKIDDISKIYNYSDTLKSNSIKNGNLSLKIIDDKEIDFEGSLKGFDLPIKKNTKDVTMLDIIGNIKDDTVFIASKDNSIQLEIKDEISIYLDEYDIFYDTNNKQNMDISQNLHIYLKNTNLNVDSDIYKIKDAKIDVKKDLISFEAMIKELDLPIKKDDKNIENIKIIGKYENGVLNLHSDDKNLFLTIQDENYSIKLDGYDIYYDTKNSDKYSKLETINIIGVNSKIVLNHKNRVLSDFYEIDLDKNRKFAYLEYEDSKMSFTQNSDYINIYIAKAKENFINALFNQDIMSGGKLDFYANGTLDSLKGKMLIRQSNIKNLSILSNIMFFLESSPALLNPFLAIPSVFGINQLGAYQIKEGVLDFEYNNKSNILDIKSLHTAGNGIDFEGSGIVNLDTNQINSKLKLIFLKSYSSIVEYIPLVNYILLGEDNRVETQINISGDLNNPVINTNLLQDGFNAPVNIFKRIFNTPTNFINNFNIKNN</sequence>
<gene>
    <name evidence="2" type="ORF">CRU91_07770</name>
</gene>
<comment type="caution">
    <text evidence="2">The sequence shown here is derived from an EMBL/GenBank/DDBJ whole genome shotgun (WGS) entry which is preliminary data.</text>
</comment>
<evidence type="ECO:0000259" key="1">
    <source>
        <dbReference type="Pfam" id="PF13116"/>
    </source>
</evidence>
<dbReference type="Pfam" id="PF13116">
    <property type="entry name" value="YhdP"/>
    <property type="match status" value="1"/>
</dbReference>
<reference evidence="2 3" key="1">
    <citation type="submission" date="2017-10" db="EMBL/GenBank/DDBJ databases">
        <title>Genomics of the genus Arcobacter.</title>
        <authorList>
            <person name="Perez-Cataluna A."/>
            <person name="Figueras M.J."/>
        </authorList>
    </citation>
    <scope>NUCLEOTIDE SEQUENCE [LARGE SCALE GENOMIC DNA]</scope>
    <source>
        <strain evidence="2 3">CECT 9230</strain>
    </source>
</reference>
<protein>
    <submittedName>
        <fullName evidence="2">DUF3971 domain-containing protein</fullName>
    </submittedName>
</protein>
<feature type="domain" description="YhdP central" evidence="1">
    <location>
        <begin position="211"/>
        <end position="906"/>
    </location>
</feature>
<dbReference type="Proteomes" id="UP000252669">
    <property type="component" value="Unassembled WGS sequence"/>
</dbReference>
<dbReference type="OrthoDB" id="5332226at2"/>
<proteinExistence type="predicted"/>